<dbReference type="EMBL" id="RQXX01000001">
    <property type="protein sequence ID" value="RVV99815.1"/>
    <property type="molecule type" value="Genomic_DNA"/>
</dbReference>
<dbReference type="InterPro" id="IPR018389">
    <property type="entry name" value="DctP_fam"/>
</dbReference>
<feature type="signal peptide" evidence="4">
    <location>
        <begin position="1"/>
        <end position="24"/>
    </location>
</feature>
<evidence type="ECO:0000313" key="5">
    <source>
        <dbReference type="EMBL" id="RVV99815.1"/>
    </source>
</evidence>
<dbReference type="GO" id="GO:0055085">
    <property type="term" value="P:transmembrane transport"/>
    <property type="evidence" value="ECO:0007669"/>
    <property type="project" value="InterPro"/>
</dbReference>
<gene>
    <name evidence="5" type="ORF">EKE94_03850</name>
</gene>
<dbReference type="Gene3D" id="3.40.190.170">
    <property type="entry name" value="Bacterial extracellular solute-binding protein, family 7"/>
    <property type="match status" value="1"/>
</dbReference>
<dbReference type="PANTHER" id="PTHR33376:SF15">
    <property type="entry name" value="BLL6794 PROTEIN"/>
    <property type="match status" value="1"/>
</dbReference>
<evidence type="ECO:0000256" key="3">
    <source>
        <dbReference type="ARBA" id="ARBA00022764"/>
    </source>
</evidence>
<accession>A0A438AMH6</accession>
<evidence type="ECO:0000256" key="1">
    <source>
        <dbReference type="ARBA" id="ARBA00004418"/>
    </source>
</evidence>
<proteinExistence type="predicted"/>
<protein>
    <recommendedName>
        <fullName evidence="7">C4-dicarboxylate ABC transporter substrate-binding protein</fullName>
    </recommendedName>
</protein>
<evidence type="ECO:0000313" key="6">
    <source>
        <dbReference type="Proteomes" id="UP000285908"/>
    </source>
</evidence>
<evidence type="ECO:0000256" key="2">
    <source>
        <dbReference type="ARBA" id="ARBA00022729"/>
    </source>
</evidence>
<dbReference type="RefSeq" id="WP_127905256.1">
    <property type="nucleotide sequence ID" value="NZ_RQXX01000001.1"/>
</dbReference>
<dbReference type="Proteomes" id="UP000285908">
    <property type="component" value="Unassembled WGS sequence"/>
</dbReference>
<sequence length="372" mass="39870">MKRLLMAALLTGAATLPATAPATATELVYGSWLGVTNKTNTDALVPYFDMVAEATGGDIQWEMIGGSQLANASGTPEAVGANMMDAGLVMAPYQPRMLPATNLIFSQSLVGEDLLASVGAMNETLMLHCDECHAEFAQNDAVGFAGYGVSPYLFMCRGGPRTIDDLRRMKIRGSGGGVAIIETLGGTPISMTGNEFTAAMERGALDCVLGSVQWLVSFGLMDVTDTVIDAPMGMGGPPIMMYVNRGVWEDMTPEQRQAHIDHAPDLVSMATFDVQIPADEAAVSQAKEQGITFIEGGPEYDAVMSERDATQYDLNIGNARDAGVEAPEPILDAYLASFDRWKGLLDDEGRDSDTFRRLLWDEVYSKVDPDAL</sequence>
<name>A0A438AMH6_9RHOB</name>
<dbReference type="AlphaFoldDB" id="A0A438AMH6"/>
<organism evidence="5 6">
    <name type="scientific">Mesobaculum littorinae</name>
    <dbReference type="NCBI Taxonomy" id="2486419"/>
    <lineage>
        <taxon>Bacteria</taxon>
        <taxon>Pseudomonadati</taxon>
        <taxon>Pseudomonadota</taxon>
        <taxon>Alphaproteobacteria</taxon>
        <taxon>Rhodobacterales</taxon>
        <taxon>Roseobacteraceae</taxon>
        <taxon>Mesobaculum</taxon>
    </lineage>
</organism>
<feature type="chain" id="PRO_5019129006" description="C4-dicarboxylate ABC transporter substrate-binding protein" evidence="4">
    <location>
        <begin position="25"/>
        <end position="372"/>
    </location>
</feature>
<keyword evidence="6" id="KW-1185">Reference proteome</keyword>
<comment type="subcellular location">
    <subcellularLocation>
        <location evidence="1">Periplasm</location>
    </subcellularLocation>
</comment>
<reference evidence="5 6" key="1">
    <citation type="submission" date="2018-11" db="EMBL/GenBank/DDBJ databases">
        <title>Mesobaculum littorinae gen. nov., sp. nov., isolated from Littorina scabra that represents a novel genus of the order Rhodobacteraceae.</title>
        <authorList>
            <person name="Li F."/>
        </authorList>
    </citation>
    <scope>NUCLEOTIDE SEQUENCE [LARGE SCALE GENOMIC DNA]</scope>
    <source>
        <strain evidence="5 6">M0103</strain>
    </source>
</reference>
<dbReference type="Pfam" id="PF03480">
    <property type="entry name" value="DctP"/>
    <property type="match status" value="1"/>
</dbReference>
<keyword evidence="3" id="KW-0574">Periplasm</keyword>
<dbReference type="PANTHER" id="PTHR33376">
    <property type="match status" value="1"/>
</dbReference>
<evidence type="ECO:0000256" key="4">
    <source>
        <dbReference type="SAM" id="SignalP"/>
    </source>
</evidence>
<dbReference type="OrthoDB" id="7239472at2"/>
<dbReference type="GO" id="GO:0042597">
    <property type="term" value="C:periplasmic space"/>
    <property type="evidence" value="ECO:0007669"/>
    <property type="project" value="UniProtKB-SubCell"/>
</dbReference>
<dbReference type="InterPro" id="IPR038404">
    <property type="entry name" value="TRAP_DctP_sf"/>
</dbReference>
<comment type="caution">
    <text evidence="5">The sequence shown here is derived from an EMBL/GenBank/DDBJ whole genome shotgun (WGS) entry which is preliminary data.</text>
</comment>
<keyword evidence="2 4" id="KW-0732">Signal</keyword>
<evidence type="ECO:0008006" key="7">
    <source>
        <dbReference type="Google" id="ProtNLM"/>
    </source>
</evidence>